<dbReference type="EMBL" id="BARS01028863">
    <property type="protein sequence ID" value="GAF99716.1"/>
    <property type="molecule type" value="Genomic_DNA"/>
</dbReference>
<sequence>LSQTEELHVPMIPDDKVKKRVVELLTEHVTAQKTGNPRPCTEEERWWNEREKVYLRCKYYCSVSEICPQYASEKQVGA</sequence>
<name>X0UK94_9ZZZZ</name>
<evidence type="ECO:0000313" key="1">
    <source>
        <dbReference type="EMBL" id="GAF99716.1"/>
    </source>
</evidence>
<gene>
    <name evidence="1" type="ORF">S01H1_45198</name>
</gene>
<reference evidence="1" key="1">
    <citation type="journal article" date="2014" name="Front. Microbiol.">
        <title>High frequency of phylogenetically diverse reductive dehalogenase-homologous genes in deep subseafloor sedimentary metagenomes.</title>
        <authorList>
            <person name="Kawai M."/>
            <person name="Futagami T."/>
            <person name="Toyoda A."/>
            <person name="Takaki Y."/>
            <person name="Nishi S."/>
            <person name="Hori S."/>
            <person name="Arai W."/>
            <person name="Tsubouchi T."/>
            <person name="Morono Y."/>
            <person name="Uchiyama I."/>
            <person name="Ito T."/>
            <person name="Fujiyama A."/>
            <person name="Inagaki F."/>
            <person name="Takami H."/>
        </authorList>
    </citation>
    <scope>NUCLEOTIDE SEQUENCE</scope>
    <source>
        <strain evidence="1">Expedition CK06-06</strain>
    </source>
</reference>
<comment type="caution">
    <text evidence="1">The sequence shown here is derived from an EMBL/GenBank/DDBJ whole genome shotgun (WGS) entry which is preliminary data.</text>
</comment>
<dbReference type="AlphaFoldDB" id="X0UK94"/>
<protein>
    <submittedName>
        <fullName evidence="1">Uncharacterized protein</fullName>
    </submittedName>
</protein>
<proteinExistence type="predicted"/>
<feature type="non-terminal residue" evidence="1">
    <location>
        <position position="1"/>
    </location>
</feature>
<accession>X0UK94</accession>
<organism evidence="1">
    <name type="scientific">marine sediment metagenome</name>
    <dbReference type="NCBI Taxonomy" id="412755"/>
    <lineage>
        <taxon>unclassified sequences</taxon>
        <taxon>metagenomes</taxon>
        <taxon>ecological metagenomes</taxon>
    </lineage>
</organism>